<evidence type="ECO:0000313" key="1">
    <source>
        <dbReference type="EMBL" id="GJE88517.1"/>
    </source>
</evidence>
<proteinExistence type="predicted"/>
<dbReference type="Proteomes" id="UP000703269">
    <property type="component" value="Unassembled WGS sequence"/>
</dbReference>
<organism evidence="1 2">
    <name type="scientific">Phanerochaete sordida</name>
    <dbReference type="NCBI Taxonomy" id="48140"/>
    <lineage>
        <taxon>Eukaryota</taxon>
        <taxon>Fungi</taxon>
        <taxon>Dikarya</taxon>
        <taxon>Basidiomycota</taxon>
        <taxon>Agaricomycotina</taxon>
        <taxon>Agaricomycetes</taxon>
        <taxon>Polyporales</taxon>
        <taxon>Phanerochaetaceae</taxon>
        <taxon>Phanerochaete</taxon>
    </lineage>
</organism>
<protein>
    <submittedName>
        <fullName evidence="1">Uncharacterized protein</fullName>
    </submittedName>
</protein>
<sequence length="144" mass="16374">MPVRGPRIQIQDFVVRREGLRRGPREGSGAVNEVSARFVLVCRPRPRRRRHLARLCVHARRRRRLACIPAAVILCNLARHLAHCCRRLSRTRPTSRAAQHPCAPLPPDRVHGDPCALSQAKNPNPCILVRERLIRCGHALLYTT</sequence>
<comment type="caution">
    <text evidence="1">The sequence shown here is derived from an EMBL/GenBank/DDBJ whole genome shotgun (WGS) entry which is preliminary data.</text>
</comment>
<keyword evidence="2" id="KW-1185">Reference proteome</keyword>
<accession>A0A9P3G5L2</accession>
<reference evidence="1 2" key="1">
    <citation type="submission" date="2021-08" db="EMBL/GenBank/DDBJ databases">
        <title>Draft Genome Sequence of Phanerochaete sordida strain YK-624.</title>
        <authorList>
            <person name="Mori T."/>
            <person name="Dohra H."/>
            <person name="Suzuki T."/>
            <person name="Kawagishi H."/>
            <person name="Hirai H."/>
        </authorList>
    </citation>
    <scope>NUCLEOTIDE SEQUENCE [LARGE SCALE GENOMIC DNA]</scope>
    <source>
        <strain evidence="1 2">YK-624</strain>
    </source>
</reference>
<dbReference type="EMBL" id="BPQB01000009">
    <property type="protein sequence ID" value="GJE88517.1"/>
    <property type="molecule type" value="Genomic_DNA"/>
</dbReference>
<name>A0A9P3G5L2_9APHY</name>
<gene>
    <name evidence="1" type="ORF">PsYK624_046000</name>
</gene>
<dbReference type="AlphaFoldDB" id="A0A9P3G5L2"/>
<evidence type="ECO:0000313" key="2">
    <source>
        <dbReference type="Proteomes" id="UP000703269"/>
    </source>
</evidence>